<comment type="similarity">
    <text evidence="6">Belongs to the TVP38/TMEM64 family.</text>
</comment>
<dbReference type="STRING" id="596315.HMPREF0634_1106"/>
<dbReference type="InterPro" id="IPR032816">
    <property type="entry name" value="VTT_dom"/>
</dbReference>
<keyword evidence="2 6" id="KW-1003">Cell membrane</keyword>
<dbReference type="Pfam" id="PF09335">
    <property type="entry name" value="VTT_dom"/>
    <property type="match status" value="1"/>
</dbReference>
<dbReference type="PANTHER" id="PTHR12677:SF55">
    <property type="entry name" value="UNDECAPRENYL PHOSPHATE TRANSPORTER SAOUHSC_00901-RELATED"/>
    <property type="match status" value="1"/>
</dbReference>
<evidence type="ECO:0000256" key="6">
    <source>
        <dbReference type="RuleBase" id="RU366058"/>
    </source>
</evidence>
<dbReference type="GeneID" id="84800597"/>
<evidence type="ECO:0000259" key="7">
    <source>
        <dbReference type="Pfam" id="PF09335"/>
    </source>
</evidence>
<proteinExistence type="inferred from homology"/>
<evidence type="ECO:0000256" key="1">
    <source>
        <dbReference type="ARBA" id="ARBA00004651"/>
    </source>
</evidence>
<organism evidence="8 9">
    <name type="scientific">Peptostreptococcus stomatis DSM 17678</name>
    <dbReference type="NCBI Taxonomy" id="596315"/>
    <lineage>
        <taxon>Bacteria</taxon>
        <taxon>Bacillati</taxon>
        <taxon>Bacillota</taxon>
        <taxon>Clostridia</taxon>
        <taxon>Peptostreptococcales</taxon>
        <taxon>Peptostreptococcaceae</taxon>
        <taxon>Peptostreptococcus</taxon>
    </lineage>
</organism>
<dbReference type="InterPro" id="IPR015414">
    <property type="entry name" value="TMEM64"/>
</dbReference>
<evidence type="ECO:0000256" key="3">
    <source>
        <dbReference type="ARBA" id="ARBA00022692"/>
    </source>
</evidence>
<gene>
    <name evidence="8" type="ORF">HMPREF0634_1106</name>
</gene>
<keyword evidence="3 6" id="KW-0812">Transmembrane</keyword>
<feature type="transmembrane region" description="Helical" evidence="6">
    <location>
        <begin position="157"/>
        <end position="178"/>
    </location>
</feature>
<feature type="transmembrane region" description="Helical" evidence="6">
    <location>
        <begin position="50"/>
        <end position="72"/>
    </location>
</feature>
<evidence type="ECO:0000313" key="9">
    <source>
        <dbReference type="Proteomes" id="UP000003244"/>
    </source>
</evidence>
<keyword evidence="4 6" id="KW-1133">Transmembrane helix</keyword>
<feature type="transmembrane region" description="Helical" evidence="6">
    <location>
        <begin position="132"/>
        <end position="151"/>
    </location>
</feature>
<evidence type="ECO:0000256" key="4">
    <source>
        <dbReference type="ARBA" id="ARBA00022989"/>
    </source>
</evidence>
<feature type="transmembrane region" description="Helical" evidence="6">
    <location>
        <begin position="105"/>
        <end position="125"/>
    </location>
</feature>
<dbReference type="AlphaFoldDB" id="E0E2W7"/>
<accession>E0E2W7</accession>
<keyword evidence="5 6" id="KW-0472">Membrane</keyword>
<feature type="transmembrane region" description="Helical" evidence="6">
    <location>
        <begin position="20"/>
        <end position="43"/>
    </location>
</feature>
<name>E0E2W7_9FIRM</name>
<feature type="domain" description="VTT" evidence="7">
    <location>
        <begin position="35"/>
        <end position="152"/>
    </location>
</feature>
<comment type="subcellular location">
    <subcellularLocation>
        <location evidence="1 6">Cell membrane</location>
        <topology evidence="1 6">Multi-pass membrane protein</topology>
    </subcellularLocation>
</comment>
<keyword evidence="9" id="KW-1185">Reference proteome</keyword>
<sequence length="197" mass="22087">MQYIEQILYWAGDNIILSLVLGYLAACIESFIPALPIMAIAAINAAINGLVGGFLVSWLGSCTGVVIVFLLVKRLAHKDFFQKRKTQKVENIIHKVKKSQFKVVFLFYTIPVLPSSLMTIAAAFCDIKLKDFVVPMMFGKFLMMFTASYIGSDLVGFIHSPLKIFVVAIIVIGSYLLANKMNKDIDKIYVKRHKDKD</sequence>
<comment type="caution">
    <text evidence="8">The sequence shown here is derived from an EMBL/GenBank/DDBJ whole genome shotgun (WGS) entry which is preliminary data.</text>
</comment>
<dbReference type="GO" id="GO:0005886">
    <property type="term" value="C:plasma membrane"/>
    <property type="evidence" value="ECO:0007669"/>
    <property type="project" value="UniProtKB-SubCell"/>
</dbReference>
<dbReference type="PANTHER" id="PTHR12677">
    <property type="entry name" value="GOLGI APPARATUS MEMBRANE PROTEIN TVP38-RELATED"/>
    <property type="match status" value="1"/>
</dbReference>
<evidence type="ECO:0000256" key="5">
    <source>
        <dbReference type="ARBA" id="ARBA00023136"/>
    </source>
</evidence>
<dbReference type="EMBL" id="ADGQ01000050">
    <property type="protein sequence ID" value="EFM64723.1"/>
    <property type="molecule type" value="Genomic_DNA"/>
</dbReference>
<evidence type="ECO:0000256" key="2">
    <source>
        <dbReference type="ARBA" id="ARBA00022475"/>
    </source>
</evidence>
<evidence type="ECO:0000313" key="8">
    <source>
        <dbReference type="EMBL" id="EFM64723.1"/>
    </source>
</evidence>
<protein>
    <recommendedName>
        <fullName evidence="6">TVP38/TMEM64 family membrane protein</fullName>
    </recommendedName>
</protein>
<dbReference type="RefSeq" id="WP_007789353.1">
    <property type="nucleotide sequence ID" value="NZ_ADGQ01000050.1"/>
</dbReference>
<reference evidence="8 9" key="1">
    <citation type="submission" date="2010-08" db="EMBL/GenBank/DDBJ databases">
        <authorList>
            <person name="Harkins D.M."/>
            <person name="Madupu R."/>
            <person name="Durkin A.S."/>
            <person name="Torralba M."/>
            <person name="Methe B."/>
            <person name="Sutton G.G."/>
            <person name="Nelson K.E."/>
        </authorList>
    </citation>
    <scope>NUCLEOTIDE SEQUENCE [LARGE SCALE GENOMIC DNA]</scope>
    <source>
        <strain evidence="8 9">DSM 17678</strain>
    </source>
</reference>
<dbReference type="eggNOG" id="COG0398">
    <property type="taxonomic scope" value="Bacteria"/>
</dbReference>
<dbReference type="OrthoDB" id="1651121at2"/>
<dbReference type="Proteomes" id="UP000003244">
    <property type="component" value="Unassembled WGS sequence"/>
</dbReference>